<evidence type="ECO:0000313" key="2">
    <source>
        <dbReference type="EMBL" id="PON73663.1"/>
    </source>
</evidence>
<evidence type="ECO:0000313" key="3">
    <source>
        <dbReference type="Proteomes" id="UP000237105"/>
    </source>
</evidence>
<feature type="compositionally biased region" description="Acidic residues" evidence="1">
    <location>
        <begin position="52"/>
        <end position="68"/>
    </location>
</feature>
<feature type="non-terminal residue" evidence="2">
    <location>
        <position position="1"/>
    </location>
</feature>
<gene>
    <name evidence="2" type="ORF">PanWU01x14_055510</name>
</gene>
<proteinExistence type="predicted"/>
<organism evidence="2 3">
    <name type="scientific">Parasponia andersonii</name>
    <name type="common">Sponia andersonii</name>
    <dbReference type="NCBI Taxonomy" id="3476"/>
    <lineage>
        <taxon>Eukaryota</taxon>
        <taxon>Viridiplantae</taxon>
        <taxon>Streptophyta</taxon>
        <taxon>Embryophyta</taxon>
        <taxon>Tracheophyta</taxon>
        <taxon>Spermatophyta</taxon>
        <taxon>Magnoliopsida</taxon>
        <taxon>eudicotyledons</taxon>
        <taxon>Gunneridae</taxon>
        <taxon>Pentapetalae</taxon>
        <taxon>rosids</taxon>
        <taxon>fabids</taxon>
        <taxon>Rosales</taxon>
        <taxon>Cannabaceae</taxon>
        <taxon>Parasponia</taxon>
    </lineage>
</organism>
<feature type="region of interest" description="Disordered" evidence="1">
    <location>
        <begin position="47"/>
        <end position="68"/>
    </location>
</feature>
<name>A0A2P5DK61_PARAD</name>
<dbReference type="AlphaFoldDB" id="A0A2P5DK61"/>
<sequence length="68" mass="7437">LRIGDTVPPIASIEVSHLKADVITDVRHAMTKTIDIFQAKTVEDFCHHGDIDSGEDEDETKDESDDGG</sequence>
<dbReference type="EMBL" id="JXTB01000032">
    <property type="protein sequence ID" value="PON73663.1"/>
    <property type="molecule type" value="Genomic_DNA"/>
</dbReference>
<dbReference type="Proteomes" id="UP000237105">
    <property type="component" value="Unassembled WGS sequence"/>
</dbReference>
<comment type="caution">
    <text evidence="2">The sequence shown here is derived from an EMBL/GenBank/DDBJ whole genome shotgun (WGS) entry which is preliminary data.</text>
</comment>
<evidence type="ECO:0000256" key="1">
    <source>
        <dbReference type="SAM" id="MobiDB-lite"/>
    </source>
</evidence>
<reference evidence="3" key="1">
    <citation type="submission" date="2016-06" db="EMBL/GenBank/DDBJ databases">
        <title>Parallel loss of symbiosis genes in relatives of nitrogen-fixing non-legume Parasponia.</title>
        <authorList>
            <person name="Van Velzen R."/>
            <person name="Holmer R."/>
            <person name="Bu F."/>
            <person name="Rutten L."/>
            <person name="Van Zeijl A."/>
            <person name="Liu W."/>
            <person name="Santuari L."/>
            <person name="Cao Q."/>
            <person name="Sharma T."/>
            <person name="Shen D."/>
            <person name="Roswanjaya Y."/>
            <person name="Wardhani T."/>
            <person name="Kalhor M.S."/>
            <person name="Jansen J."/>
            <person name="Van den Hoogen J."/>
            <person name="Gungor B."/>
            <person name="Hartog M."/>
            <person name="Hontelez J."/>
            <person name="Verver J."/>
            <person name="Yang W.-C."/>
            <person name="Schijlen E."/>
            <person name="Repin R."/>
            <person name="Schilthuizen M."/>
            <person name="Schranz E."/>
            <person name="Heidstra R."/>
            <person name="Miyata K."/>
            <person name="Fedorova E."/>
            <person name="Kohlen W."/>
            <person name="Bisseling T."/>
            <person name="Smit S."/>
            <person name="Geurts R."/>
        </authorList>
    </citation>
    <scope>NUCLEOTIDE SEQUENCE [LARGE SCALE GENOMIC DNA]</scope>
    <source>
        <strain evidence="3">cv. WU1-14</strain>
    </source>
</reference>
<keyword evidence="3" id="KW-1185">Reference proteome</keyword>
<accession>A0A2P5DK61</accession>
<protein>
    <submittedName>
        <fullName evidence="2">Uncharacterized protein</fullName>
    </submittedName>
</protein>